<organism evidence="1 2">
    <name type="scientific">Methanoplanus limicola DSM 2279</name>
    <dbReference type="NCBI Taxonomy" id="937775"/>
    <lineage>
        <taxon>Archaea</taxon>
        <taxon>Methanobacteriati</taxon>
        <taxon>Methanobacteriota</taxon>
        <taxon>Stenosarchaea group</taxon>
        <taxon>Methanomicrobia</taxon>
        <taxon>Methanomicrobiales</taxon>
        <taxon>Methanomicrobiaceae</taxon>
        <taxon>Methanoplanus</taxon>
    </lineage>
</organism>
<dbReference type="EMBL" id="CM001436">
    <property type="protein sequence ID" value="EHQ36441.1"/>
    <property type="molecule type" value="Genomic_DNA"/>
</dbReference>
<proteinExistence type="predicted"/>
<dbReference type="HOGENOM" id="CLU_2313804_0_0_2"/>
<dbReference type="SUPFAM" id="SSF47598">
    <property type="entry name" value="Ribbon-helix-helix"/>
    <property type="match status" value="1"/>
</dbReference>
<dbReference type="InParanoid" id="H1Z2N8"/>
<gene>
    <name evidence="1" type="ORF">Metlim_2390</name>
</gene>
<dbReference type="GO" id="GO:0006355">
    <property type="term" value="P:regulation of DNA-templated transcription"/>
    <property type="evidence" value="ECO:0007669"/>
    <property type="project" value="InterPro"/>
</dbReference>
<name>H1Z2N8_9EURY</name>
<dbReference type="STRING" id="937775.Metlim_2390"/>
<accession>H1Z2N8</accession>
<dbReference type="Proteomes" id="UP000005741">
    <property type="component" value="Chromosome"/>
</dbReference>
<evidence type="ECO:0000313" key="1">
    <source>
        <dbReference type="EMBL" id="EHQ36441.1"/>
    </source>
</evidence>
<dbReference type="InterPro" id="IPR010985">
    <property type="entry name" value="Ribbon_hlx_hlx"/>
</dbReference>
<reference evidence="1 2" key="1">
    <citation type="submission" date="2011-10" db="EMBL/GenBank/DDBJ databases">
        <title>The Improved High-Quality Draft genome of Methanoplanus limicola DSM 2279.</title>
        <authorList>
            <consortium name="US DOE Joint Genome Institute (JGI-PGF)"/>
            <person name="Lucas S."/>
            <person name="Copeland A."/>
            <person name="Lapidus A."/>
            <person name="Glavina del Rio T."/>
            <person name="Dalin E."/>
            <person name="Tice H."/>
            <person name="Bruce D."/>
            <person name="Goodwin L."/>
            <person name="Pitluck S."/>
            <person name="Peters L."/>
            <person name="Mikhailova N."/>
            <person name="Lu M."/>
            <person name="Kyrpides N."/>
            <person name="Mavromatis K."/>
            <person name="Ivanova N."/>
            <person name="Markowitz V."/>
            <person name="Cheng J.-F."/>
            <person name="Hugenholtz P."/>
            <person name="Woyke T."/>
            <person name="Wu D."/>
            <person name="Wirth R."/>
            <person name="Brambilla E.-M."/>
            <person name="Klenk H.-P."/>
            <person name="Eisen J.A."/>
        </authorList>
    </citation>
    <scope>NUCLEOTIDE SEQUENCE [LARGE SCALE GENOMIC DNA]</scope>
    <source>
        <strain evidence="1 2">DSM 2279</strain>
    </source>
</reference>
<keyword evidence="2" id="KW-1185">Reference proteome</keyword>
<sequence length="99" mass="11752">MSRKIDVEPSFKASLRIPYRILDRIDELAKVHNRDRTGEINNALQEYIERNKVNIDIDNLLDELEDDPKFTELNNRYLALKEKFNKELDKAFLEVMKGD</sequence>
<dbReference type="RefSeq" id="WP_004078716.1">
    <property type="nucleotide sequence ID" value="NZ_CM001436.1"/>
</dbReference>
<protein>
    <submittedName>
        <fullName evidence="1">Uncharacterized protein</fullName>
    </submittedName>
</protein>
<dbReference type="AlphaFoldDB" id="H1Z2N8"/>
<evidence type="ECO:0000313" key="2">
    <source>
        <dbReference type="Proteomes" id="UP000005741"/>
    </source>
</evidence>